<reference evidence="1" key="1">
    <citation type="submission" date="2024-07" db="EMBL/GenBank/DDBJ databases">
        <authorList>
            <person name="Kim Y.J."/>
            <person name="Jeong J.Y."/>
        </authorList>
    </citation>
    <scope>NUCLEOTIDE SEQUENCE</scope>
    <source>
        <strain evidence="1">GIHE-MW2</strain>
    </source>
</reference>
<organism evidence="1">
    <name type="scientific">Planktothricoides raciborskii GIHE-MW2</name>
    <dbReference type="NCBI Taxonomy" id="2792601"/>
    <lineage>
        <taxon>Bacteria</taxon>
        <taxon>Bacillati</taxon>
        <taxon>Cyanobacteriota</taxon>
        <taxon>Cyanophyceae</taxon>
        <taxon>Oscillatoriophycideae</taxon>
        <taxon>Oscillatoriales</taxon>
        <taxon>Oscillatoriaceae</taxon>
        <taxon>Planktothricoides</taxon>
    </lineage>
</organism>
<name>A0AAU8JN14_9CYAN</name>
<dbReference type="InterPro" id="IPR052927">
    <property type="entry name" value="DCC_oxidoreductase"/>
</dbReference>
<dbReference type="Pfam" id="PF04134">
    <property type="entry name" value="DCC1-like"/>
    <property type="match status" value="1"/>
</dbReference>
<dbReference type="GO" id="GO:0015035">
    <property type="term" value="F:protein-disulfide reductase activity"/>
    <property type="evidence" value="ECO:0007669"/>
    <property type="project" value="InterPro"/>
</dbReference>
<dbReference type="EMBL" id="CP159837">
    <property type="protein sequence ID" value="XCM40183.1"/>
    <property type="molecule type" value="Genomic_DNA"/>
</dbReference>
<dbReference type="InterPro" id="IPR007263">
    <property type="entry name" value="DCC1-like"/>
</dbReference>
<proteinExistence type="predicted"/>
<gene>
    <name evidence="1" type="ORF">ABWT76_003472</name>
</gene>
<protein>
    <submittedName>
        <fullName evidence="1">DCC1-like thiol-disulfide oxidoreductase family protein</fullName>
    </submittedName>
</protein>
<evidence type="ECO:0000313" key="1">
    <source>
        <dbReference type="EMBL" id="XCM40183.1"/>
    </source>
</evidence>
<dbReference type="PANTHER" id="PTHR33639:SF2">
    <property type="entry name" value="DUF393 DOMAIN-CONTAINING PROTEIN"/>
    <property type="match status" value="1"/>
</dbReference>
<dbReference type="AlphaFoldDB" id="A0AAU8JN14"/>
<accession>A0AAU8JN14</accession>
<dbReference type="PANTHER" id="PTHR33639">
    <property type="entry name" value="THIOL-DISULFIDE OXIDOREDUCTASE DCC"/>
    <property type="match status" value="1"/>
</dbReference>
<dbReference type="RefSeq" id="WP_054466206.1">
    <property type="nucleotide sequence ID" value="NZ_CP159837.1"/>
</dbReference>
<sequence length="148" mass="16940">MKYYVIYDGNCNLCVTLVQFLEKLDQGQLFSYIPMQDNATLSQFQITPKDCELGMILIDANAPENRWQGSDAAEEIGRLLPGGNGFVAFYRVLPGMKWMGDRFYEQIRDRRYILFGKRTETYHSEKYAAKYAACCQFPENCASNAAAK</sequence>